<dbReference type="Proteomes" id="UP001501721">
    <property type="component" value="Unassembled WGS sequence"/>
</dbReference>
<gene>
    <name evidence="2" type="ORF">GCM10010422_29200</name>
</gene>
<feature type="compositionally biased region" description="Low complexity" evidence="1">
    <location>
        <begin position="128"/>
        <end position="138"/>
    </location>
</feature>
<sequence length="291" mass="28736">MPDPFAGSWGSRGGVIRRSTWVLSAGCSGVRAPGTCGLPAPVGLPVPPRSAVPSPSAAVAAPLSVRASRAACRARAMEAVRSWGAGTERRAASAVAAPESRVAPRSPAEVSSPAPWALPGPRVSSAPRAFPAAPGFPALPEPSDRDASDSPVVRSDPSGRSARSARSGLPVFPGPSGFGAASAVSGSSSLPGSSVSFTRPAPSDGVAGDPGVGVPGLAAGSGLSGATPSFGCCGCGSSLMSCTDSCFASYVPVRLVRLLRPPLKTLAPGVPFPDSGTLRPQNAWQAAGPPD</sequence>
<comment type="caution">
    <text evidence="2">The sequence shown here is derived from an EMBL/GenBank/DDBJ whole genome shotgun (WGS) entry which is preliminary data.</text>
</comment>
<dbReference type="EMBL" id="BAAATL010000011">
    <property type="protein sequence ID" value="GAA2482430.1"/>
    <property type="molecule type" value="Genomic_DNA"/>
</dbReference>
<organism evidence="2 3">
    <name type="scientific">Streptomyces graminearus</name>
    <dbReference type="NCBI Taxonomy" id="284030"/>
    <lineage>
        <taxon>Bacteria</taxon>
        <taxon>Bacillati</taxon>
        <taxon>Actinomycetota</taxon>
        <taxon>Actinomycetes</taxon>
        <taxon>Kitasatosporales</taxon>
        <taxon>Streptomycetaceae</taxon>
        <taxon>Streptomyces</taxon>
    </lineage>
</organism>
<evidence type="ECO:0000256" key="1">
    <source>
        <dbReference type="SAM" id="MobiDB-lite"/>
    </source>
</evidence>
<keyword evidence="3" id="KW-1185">Reference proteome</keyword>
<proteinExistence type="predicted"/>
<evidence type="ECO:0000313" key="2">
    <source>
        <dbReference type="EMBL" id="GAA2482430.1"/>
    </source>
</evidence>
<reference evidence="3" key="1">
    <citation type="journal article" date="2019" name="Int. J. Syst. Evol. Microbiol.">
        <title>The Global Catalogue of Microorganisms (GCM) 10K type strain sequencing project: providing services to taxonomists for standard genome sequencing and annotation.</title>
        <authorList>
            <consortium name="The Broad Institute Genomics Platform"/>
            <consortium name="The Broad Institute Genome Sequencing Center for Infectious Disease"/>
            <person name="Wu L."/>
            <person name="Ma J."/>
        </authorList>
    </citation>
    <scope>NUCLEOTIDE SEQUENCE [LARGE SCALE GENOMIC DNA]</scope>
    <source>
        <strain evidence="3">JCM 6923</strain>
    </source>
</reference>
<feature type="region of interest" description="Disordered" evidence="1">
    <location>
        <begin position="128"/>
        <end position="170"/>
    </location>
</feature>
<evidence type="ECO:0000313" key="3">
    <source>
        <dbReference type="Proteomes" id="UP001501721"/>
    </source>
</evidence>
<feature type="region of interest" description="Disordered" evidence="1">
    <location>
        <begin position="182"/>
        <end position="209"/>
    </location>
</feature>
<feature type="compositionally biased region" description="Low complexity" evidence="1">
    <location>
        <begin position="182"/>
        <end position="207"/>
    </location>
</feature>
<name>A0ABP5YMV7_9ACTN</name>
<feature type="region of interest" description="Disordered" evidence="1">
    <location>
        <begin position="84"/>
        <end position="116"/>
    </location>
</feature>
<feature type="compositionally biased region" description="Low complexity" evidence="1">
    <location>
        <begin position="158"/>
        <end position="170"/>
    </location>
</feature>
<accession>A0ABP5YMV7</accession>
<protein>
    <submittedName>
        <fullName evidence="2">Uncharacterized protein</fullName>
    </submittedName>
</protein>